<dbReference type="PANTHER" id="PTHR17630">
    <property type="entry name" value="DIENELACTONE HYDROLASE"/>
    <property type="match status" value="1"/>
</dbReference>
<dbReference type="SUPFAM" id="SSF53474">
    <property type="entry name" value="alpha/beta-Hydrolases"/>
    <property type="match status" value="1"/>
</dbReference>
<evidence type="ECO:0000313" key="2">
    <source>
        <dbReference type="EMBL" id="KAK9426105.1"/>
    </source>
</evidence>
<dbReference type="InterPro" id="IPR002925">
    <property type="entry name" value="Dienelactn_hydro"/>
</dbReference>
<protein>
    <recommendedName>
        <fullName evidence="1">Dienelactone hydrolase domain-containing protein</fullName>
    </recommendedName>
</protein>
<name>A0ABR2VI65_9PEZI</name>
<dbReference type="Pfam" id="PF01738">
    <property type="entry name" value="DLH"/>
    <property type="match status" value="1"/>
</dbReference>
<feature type="domain" description="Dienelactone hydrolase" evidence="1">
    <location>
        <begin position="31"/>
        <end position="285"/>
    </location>
</feature>
<comment type="caution">
    <text evidence="2">The sequence shown here is derived from an EMBL/GenBank/DDBJ whole genome shotgun (WGS) entry which is preliminary data.</text>
</comment>
<proteinExistence type="predicted"/>
<accession>A0ABR2VI65</accession>
<organism evidence="2 3">
    <name type="scientific">Seiridium unicorne</name>
    <dbReference type="NCBI Taxonomy" id="138068"/>
    <lineage>
        <taxon>Eukaryota</taxon>
        <taxon>Fungi</taxon>
        <taxon>Dikarya</taxon>
        <taxon>Ascomycota</taxon>
        <taxon>Pezizomycotina</taxon>
        <taxon>Sordariomycetes</taxon>
        <taxon>Xylariomycetidae</taxon>
        <taxon>Amphisphaeriales</taxon>
        <taxon>Sporocadaceae</taxon>
        <taxon>Seiridium</taxon>
    </lineage>
</organism>
<reference evidence="2 3" key="1">
    <citation type="journal article" date="2024" name="J. Plant Pathol.">
        <title>Sequence and assembly of the genome of Seiridium unicorne, isolate CBS 538.82, causal agent of cypress canker disease.</title>
        <authorList>
            <person name="Scali E."/>
            <person name="Rocca G.D."/>
            <person name="Danti R."/>
            <person name="Garbelotto M."/>
            <person name="Barberini S."/>
            <person name="Baroncelli R."/>
            <person name="Emiliani G."/>
        </authorList>
    </citation>
    <scope>NUCLEOTIDE SEQUENCE [LARGE SCALE GENOMIC DNA]</scope>
    <source>
        <strain evidence="2 3">BM-138-508</strain>
    </source>
</reference>
<dbReference type="PANTHER" id="PTHR17630:SF105">
    <property type="entry name" value="DIENELACTONE HYDROLASE FAMILY PROTEIN (AFU_ORTHOLOGUE AFUA_4G08790)"/>
    <property type="match status" value="1"/>
</dbReference>
<dbReference type="Proteomes" id="UP001408356">
    <property type="component" value="Unassembled WGS sequence"/>
</dbReference>
<dbReference type="EMBL" id="JARVKF010000005">
    <property type="protein sequence ID" value="KAK9426105.1"/>
    <property type="molecule type" value="Genomic_DNA"/>
</dbReference>
<gene>
    <name evidence="2" type="ORF">SUNI508_12559</name>
</gene>
<dbReference type="InterPro" id="IPR029058">
    <property type="entry name" value="AB_hydrolase_fold"/>
</dbReference>
<evidence type="ECO:0000259" key="1">
    <source>
        <dbReference type="Pfam" id="PF01738"/>
    </source>
</evidence>
<dbReference type="Gene3D" id="3.40.50.1820">
    <property type="entry name" value="alpha/beta hydrolase"/>
    <property type="match status" value="1"/>
</dbReference>
<evidence type="ECO:0000313" key="3">
    <source>
        <dbReference type="Proteomes" id="UP001408356"/>
    </source>
</evidence>
<sequence>MSGGFCRDCFTGTLRGDAVLTGKVQTIHRLPTYVAEPEADIEPKALVVIISDMLGWELKNTRALADNYAKRAQVLVYLPDFMDGHAPDISLLSIADSLMAPSDSWYTTLISKPYWAIQLAVTVIPWFYWSRQAVSKPLITKFFQELRSHPPPFPTQRLKIGVAGFCWGGYYTFYLTRDEPGTRVASLGSEEKLPLVDCGFTAHPSLLTVPRDIEGVKLPISVGNGENDEFLGHKNMIILKNILEAKEDQAHEVVIYDGARHGFAVRGDPKDPKQVELGAQAEDQAVNWWKKQLH</sequence>
<keyword evidence="3" id="KW-1185">Reference proteome</keyword>